<evidence type="ECO:0000256" key="1">
    <source>
        <dbReference type="SAM" id="SignalP"/>
    </source>
</evidence>
<proteinExistence type="predicted"/>
<keyword evidence="1" id="KW-0732">Signal</keyword>
<evidence type="ECO:0000313" key="4">
    <source>
        <dbReference type="Proteomes" id="UP000189462"/>
    </source>
</evidence>
<name>A0A1V3NCN0_9GAMM</name>
<dbReference type="Proteomes" id="UP000189462">
    <property type="component" value="Unassembled WGS sequence"/>
</dbReference>
<reference evidence="3 4" key="1">
    <citation type="submission" date="2017-02" db="EMBL/GenBank/DDBJ databases">
        <title>Genomic diversity within the haloalkaliphilic genus Thioalkalivibrio.</title>
        <authorList>
            <person name="Ahn A.-C."/>
            <person name="Meier-Kolthoff J."/>
            <person name="Overmars L."/>
            <person name="Richter M."/>
            <person name="Woyke T."/>
            <person name="Sorokin D.Y."/>
            <person name="Muyzer G."/>
        </authorList>
    </citation>
    <scope>NUCLEOTIDE SEQUENCE [LARGE SCALE GENOMIC DNA]</scope>
    <source>
        <strain evidence="3 4">ALJD</strain>
    </source>
</reference>
<dbReference type="NCBIfam" id="TIGR02595">
    <property type="entry name" value="PEP_CTERM"/>
    <property type="match status" value="1"/>
</dbReference>
<feature type="chain" id="PRO_5012505454" description="Ice-binding protein C-terminal domain-containing protein" evidence="1">
    <location>
        <begin position="25"/>
        <end position="263"/>
    </location>
</feature>
<dbReference type="NCBIfam" id="NF033947">
    <property type="entry name" value="PEP-cistern"/>
    <property type="match status" value="1"/>
</dbReference>
<evidence type="ECO:0000259" key="2">
    <source>
        <dbReference type="Pfam" id="PF07589"/>
    </source>
</evidence>
<dbReference type="AlphaFoldDB" id="A0A1V3NCN0"/>
<dbReference type="InterPro" id="IPR013424">
    <property type="entry name" value="Ice-binding_C"/>
</dbReference>
<organism evidence="3 4">
    <name type="scientific">Thioalkalivibrio denitrificans</name>
    <dbReference type="NCBI Taxonomy" id="108003"/>
    <lineage>
        <taxon>Bacteria</taxon>
        <taxon>Pseudomonadati</taxon>
        <taxon>Pseudomonadota</taxon>
        <taxon>Gammaproteobacteria</taxon>
        <taxon>Chromatiales</taxon>
        <taxon>Ectothiorhodospiraceae</taxon>
        <taxon>Thioalkalivibrio</taxon>
    </lineage>
</organism>
<feature type="domain" description="Ice-binding protein C-terminal" evidence="2">
    <location>
        <begin position="235"/>
        <end position="258"/>
    </location>
</feature>
<dbReference type="OrthoDB" id="9815701at2"/>
<dbReference type="Pfam" id="PF07589">
    <property type="entry name" value="PEP-CTERM"/>
    <property type="match status" value="1"/>
</dbReference>
<protein>
    <recommendedName>
        <fullName evidence="2">Ice-binding protein C-terminal domain-containing protein</fullName>
    </recommendedName>
</protein>
<accession>A0A1V3NCN0</accession>
<gene>
    <name evidence="3" type="ORF">B1C78_13465</name>
</gene>
<dbReference type="EMBL" id="MVBK01000088">
    <property type="protein sequence ID" value="OOG22857.1"/>
    <property type="molecule type" value="Genomic_DNA"/>
</dbReference>
<comment type="caution">
    <text evidence="3">The sequence shown here is derived from an EMBL/GenBank/DDBJ whole genome shotgun (WGS) entry which is preliminary data.</text>
</comment>
<evidence type="ECO:0000313" key="3">
    <source>
        <dbReference type="EMBL" id="OOG22857.1"/>
    </source>
</evidence>
<dbReference type="RefSeq" id="WP_077279682.1">
    <property type="nucleotide sequence ID" value="NZ_MVBK01000088.1"/>
</dbReference>
<feature type="signal peptide" evidence="1">
    <location>
        <begin position="1"/>
        <end position="24"/>
    </location>
</feature>
<keyword evidence="4" id="KW-1185">Reference proteome</keyword>
<sequence length="263" mass="27394">MRIKNLALAILAGAALLFAGHASAFLITDLNDPTGEPPGPTYSVGISSGDVGDSFTMDWLVPAGIISSDDGDNDPLPYNLQASAIFTVDSFSSTELVLTISITNLTDLGGLEGKEAVVSFGFAVDPDVTGDFAQDGEGLVFNKVDEGQGPQQTFPGGFKGIDICAFPEDNNCSGGSIDNGLQAGESDLIKLVLSGDFGLDPFATLAYFPIKFQGEFGSFEVPGTPGNGDRPPEEIPEPALLALFGVGLLIMGWAVRRRSLAIL</sequence>